<evidence type="ECO:0000256" key="11">
    <source>
        <dbReference type="ARBA" id="ARBA00022842"/>
    </source>
</evidence>
<dbReference type="GeneID" id="40152859"/>
<keyword evidence="8 19" id="KW-0169">Cobalamin biosynthesis</keyword>
<evidence type="ECO:0000313" key="21">
    <source>
        <dbReference type="Proteomes" id="UP000298722"/>
    </source>
</evidence>
<dbReference type="HAMAP" id="MF_00719">
    <property type="entry name" value="CobS"/>
    <property type="match status" value="1"/>
</dbReference>
<dbReference type="PANTHER" id="PTHR34148:SF1">
    <property type="entry name" value="ADENOSYLCOBINAMIDE-GDP RIBAZOLETRANSFERASE"/>
    <property type="match status" value="1"/>
</dbReference>
<evidence type="ECO:0000256" key="13">
    <source>
        <dbReference type="ARBA" id="ARBA00023136"/>
    </source>
</evidence>
<feature type="transmembrane region" description="Helical" evidence="19">
    <location>
        <begin position="178"/>
        <end position="201"/>
    </location>
</feature>
<evidence type="ECO:0000256" key="7">
    <source>
        <dbReference type="ARBA" id="ARBA00022475"/>
    </source>
</evidence>
<dbReference type="Pfam" id="PF02654">
    <property type="entry name" value="CobS"/>
    <property type="match status" value="1"/>
</dbReference>
<dbReference type="UniPathway" id="UPA00148">
    <property type="reaction ID" value="UER00238"/>
</dbReference>
<sequence length="267" mass="26604">MVLTAVRGALGFLSRLPVGHSQQAWDAFVGTPAAFPLAGYVVGGLVALPFLAAGLLPAPVVAAAYLGSVVLVTGVNHADGLADLGDAAVVHGDPETRRDVMRDTTIGVGAVLALGTALLALALAALAVARLPPLVAVSLVLAAEVGAKLAMATLACIGRPSHEGFGATVIDANGPRHLVGALAVSLPAAIIAVPAATVVVLTGPLLALGLSNWADQRLGGVSGDAFGTANELTRAVALHVGVAVWSLFGGVWSIPLVDWGVLAWTLS</sequence>
<feature type="transmembrane region" description="Helical" evidence="19">
    <location>
        <begin position="242"/>
        <end position="266"/>
    </location>
</feature>
<evidence type="ECO:0000256" key="8">
    <source>
        <dbReference type="ARBA" id="ARBA00022573"/>
    </source>
</evidence>
<evidence type="ECO:0000313" key="20">
    <source>
        <dbReference type="EMBL" id="QCP91511.1"/>
    </source>
</evidence>
<dbReference type="AlphaFoldDB" id="A0A4V1EM69"/>
<keyword evidence="9 19" id="KW-0808">Transferase</keyword>
<evidence type="ECO:0000256" key="14">
    <source>
        <dbReference type="ARBA" id="ARBA00025228"/>
    </source>
</evidence>
<evidence type="ECO:0000256" key="17">
    <source>
        <dbReference type="ARBA" id="ARBA00048623"/>
    </source>
</evidence>
<comment type="pathway">
    <text evidence="3 19">Cofactor biosynthesis; adenosylcobalamin biosynthesis; adenosylcobalamin from cob(II)yrinate a,c-diamide: step 7/7.</text>
</comment>
<dbReference type="GO" id="GO:0051073">
    <property type="term" value="F:adenosylcobinamide-GDP ribazoletransferase activity"/>
    <property type="evidence" value="ECO:0007669"/>
    <property type="project" value="UniProtKB-UniRule"/>
</dbReference>
<dbReference type="GO" id="GO:0009236">
    <property type="term" value="P:cobalamin biosynthetic process"/>
    <property type="evidence" value="ECO:0007669"/>
    <property type="project" value="UniProtKB-UniRule"/>
</dbReference>
<comment type="similarity">
    <text evidence="4 19">Belongs to the CobS family.</text>
</comment>
<keyword evidence="11 19" id="KW-0460">Magnesium</keyword>
<dbReference type="RefSeq" id="WP_049938943.1">
    <property type="nucleotide sequence ID" value="NC_006396.1"/>
</dbReference>
<evidence type="ECO:0000256" key="18">
    <source>
        <dbReference type="ARBA" id="ARBA00049504"/>
    </source>
</evidence>
<gene>
    <name evidence="19 20" type="primary">cobS</name>
    <name evidence="20" type="ORF">E6P14_11850</name>
</gene>
<proteinExistence type="inferred from homology"/>
<name>A0A4V1EM69_HALMA</name>
<evidence type="ECO:0000256" key="2">
    <source>
        <dbReference type="ARBA" id="ARBA00004651"/>
    </source>
</evidence>
<dbReference type="InterPro" id="IPR003805">
    <property type="entry name" value="CobS"/>
</dbReference>
<comment type="catalytic activity">
    <reaction evidence="17 19">
        <text>alpha-ribazole + adenosylcob(III)inamide-GDP = adenosylcob(III)alamin + GMP + H(+)</text>
        <dbReference type="Rhea" id="RHEA:16049"/>
        <dbReference type="ChEBI" id="CHEBI:10329"/>
        <dbReference type="ChEBI" id="CHEBI:15378"/>
        <dbReference type="ChEBI" id="CHEBI:18408"/>
        <dbReference type="ChEBI" id="CHEBI:58115"/>
        <dbReference type="ChEBI" id="CHEBI:60487"/>
        <dbReference type="EC" id="2.7.8.26"/>
    </reaction>
</comment>
<evidence type="ECO:0000256" key="9">
    <source>
        <dbReference type="ARBA" id="ARBA00022679"/>
    </source>
</evidence>
<evidence type="ECO:0000256" key="4">
    <source>
        <dbReference type="ARBA" id="ARBA00010561"/>
    </source>
</evidence>
<dbReference type="GO" id="GO:0008818">
    <property type="term" value="F:cobalamin 5'-phosphate synthase activity"/>
    <property type="evidence" value="ECO:0007669"/>
    <property type="project" value="UniProtKB-UniRule"/>
</dbReference>
<dbReference type="GO" id="GO:0005886">
    <property type="term" value="C:plasma membrane"/>
    <property type="evidence" value="ECO:0007669"/>
    <property type="project" value="UniProtKB-SubCell"/>
</dbReference>
<evidence type="ECO:0000256" key="6">
    <source>
        <dbReference type="ARBA" id="ARBA00015850"/>
    </source>
</evidence>
<comment type="subcellular location">
    <subcellularLocation>
        <location evidence="2 19">Cell membrane</location>
        <topology evidence="2 19">Multi-pass membrane protein</topology>
    </subcellularLocation>
</comment>
<organism evidence="20 21">
    <name type="scientific">Haloarcula marismortui (strain ATCC 43049 / DSM 3752 / JCM 8966 / VKM B-1809)</name>
    <name type="common">Halobacterium marismortui</name>
    <dbReference type="NCBI Taxonomy" id="272569"/>
    <lineage>
        <taxon>Archaea</taxon>
        <taxon>Methanobacteriati</taxon>
        <taxon>Methanobacteriota</taxon>
        <taxon>Stenosarchaea group</taxon>
        <taxon>Halobacteria</taxon>
        <taxon>Halobacteriales</taxon>
        <taxon>Haloarculaceae</taxon>
        <taxon>Haloarcula</taxon>
    </lineage>
</organism>
<comment type="catalytic activity">
    <reaction evidence="18 19">
        <text>alpha-ribazole 5'-phosphate + adenosylcob(III)inamide-GDP = adenosylcob(III)alamin 5'-phosphate + GMP + H(+)</text>
        <dbReference type="Rhea" id="RHEA:23560"/>
        <dbReference type="ChEBI" id="CHEBI:15378"/>
        <dbReference type="ChEBI" id="CHEBI:57918"/>
        <dbReference type="ChEBI" id="CHEBI:58115"/>
        <dbReference type="ChEBI" id="CHEBI:60487"/>
        <dbReference type="ChEBI" id="CHEBI:60493"/>
        <dbReference type="EC" id="2.7.8.26"/>
    </reaction>
</comment>
<evidence type="ECO:0000256" key="19">
    <source>
        <dbReference type="HAMAP-Rule" id="MF_00719"/>
    </source>
</evidence>
<dbReference type="Proteomes" id="UP000298722">
    <property type="component" value="Chromosome"/>
</dbReference>
<protein>
    <recommendedName>
        <fullName evidence="6 19">Adenosylcobinamide-GDP ribazoletransferase</fullName>
        <ecNumber evidence="5 19">2.7.8.26</ecNumber>
    </recommendedName>
    <alternativeName>
        <fullName evidence="16 19">Cobalamin synthase</fullName>
    </alternativeName>
    <alternativeName>
        <fullName evidence="15 19">Cobalamin-5'-phosphate synthase</fullName>
    </alternativeName>
</protein>
<evidence type="ECO:0000256" key="16">
    <source>
        <dbReference type="ARBA" id="ARBA00032853"/>
    </source>
</evidence>
<evidence type="ECO:0000256" key="5">
    <source>
        <dbReference type="ARBA" id="ARBA00013200"/>
    </source>
</evidence>
<keyword evidence="10 19" id="KW-0812">Transmembrane</keyword>
<keyword evidence="7 19" id="KW-1003">Cell membrane</keyword>
<reference evidence="20 21" key="1">
    <citation type="submission" date="2019-04" db="EMBL/GenBank/DDBJ databases">
        <title>Methylomes of two halophilic Archaea, Haloarcula marismortui and Haloferax mediterranei.</title>
        <authorList>
            <person name="DasSarma S."/>
            <person name="DasSarma P."/>
            <person name="DasSarma S."/>
            <person name="Fomenkov A."/>
            <person name="Vincze T."/>
            <person name="Anton B.P."/>
            <person name="Roberts R.J."/>
        </authorList>
    </citation>
    <scope>NUCLEOTIDE SEQUENCE [LARGE SCALE GENOMIC DNA]</scope>
    <source>
        <strain evidence="20 21">ATCC 43049</strain>
    </source>
</reference>
<dbReference type="PANTHER" id="PTHR34148">
    <property type="entry name" value="ADENOSYLCOBINAMIDE-GDP RIBAZOLETRANSFERASE"/>
    <property type="match status" value="1"/>
</dbReference>
<feature type="transmembrane region" description="Helical" evidence="19">
    <location>
        <begin position="37"/>
        <end position="56"/>
    </location>
</feature>
<evidence type="ECO:0000256" key="1">
    <source>
        <dbReference type="ARBA" id="ARBA00001946"/>
    </source>
</evidence>
<comment type="cofactor">
    <cofactor evidence="1 19">
        <name>Mg(2+)</name>
        <dbReference type="ChEBI" id="CHEBI:18420"/>
    </cofactor>
</comment>
<feature type="transmembrane region" description="Helical" evidence="19">
    <location>
        <begin position="106"/>
        <end position="128"/>
    </location>
</feature>
<dbReference type="EC" id="2.7.8.26" evidence="5 19"/>
<dbReference type="NCBIfam" id="TIGR00317">
    <property type="entry name" value="cobS"/>
    <property type="match status" value="1"/>
</dbReference>
<evidence type="ECO:0000256" key="10">
    <source>
        <dbReference type="ARBA" id="ARBA00022692"/>
    </source>
</evidence>
<comment type="function">
    <text evidence="14 19">Joins adenosylcobinamide-GDP and alpha-ribazole to generate adenosylcobalamin (Ado-cobalamin). Also synthesizes adenosylcobalamin 5'-phosphate from adenosylcobinamide-GDP and alpha-ribazole 5'-phosphate.</text>
</comment>
<dbReference type="EMBL" id="CP039138">
    <property type="protein sequence ID" value="QCP91511.1"/>
    <property type="molecule type" value="Genomic_DNA"/>
</dbReference>
<keyword evidence="12 19" id="KW-1133">Transmembrane helix</keyword>
<evidence type="ECO:0000256" key="3">
    <source>
        <dbReference type="ARBA" id="ARBA00004663"/>
    </source>
</evidence>
<keyword evidence="13 19" id="KW-0472">Membrane</keyword>
<evidence type="ECO:0000256" key="12">
    <source>
        <dbReference type="ARBA" id="ARBA00022989"/>
    </source>
</evidence>
<accession>A0A4V1EM69</accession>
<evidence type="ECO:0000256" key="15">
    <source>
        <dbReference type="ARBA" id="ARBA00032605"/>
    </source>
</evidence>